<protein>
    <recommendedName>
        <fullName evidence="1">ABM domain-containing protein</fullName>
    </recommendedName>
</protein>
<dbReference type="HOGENOM" id="CLU_131496_11_0_9"/>
<dbReference type="Proteomes" id="UP000013523">
    <property type="component" value="Chromosome"/>
</dbReference>
<name>R4KAQ1_CLOPA</name>
<dbReference type="InterPro" id="IPR007138">
    <property type="entry name" value="ABM_dom"/>
</dbReference>
<dbReference type="RefSeq" id="WP_015617051.1">
    <property type="nucleotide sequence ID" value="NC_021182.1"/>
</dbReference>
<dbReference type="Gene3D" id="3.30.70.100">
    <property type="match status" value="1"/>
</dbReference>
<evidence type="ECO:0000313" key="2">
    <source>
        <dbReference type="EMBL" id="AGK98776.1"/>
    </source>
</evidence>
<dbReference type="SUPFAM" id="SSF54909">
    <property type="entry name" value="Dimeric alpha+beta barrel"/>
    <property type="match status" value="1"/>
</dbReference>
<evidence type="ECO:0000259" key="1">
    <source>
        <dbReference type="PROSITE" id="PS51725"/>
    </source>
</evidence>
<proteinExistence type="predicted"/>
<dbReference type="KEGG" id="cpas:Clopa_4035"/>
<dbReference type="InterPro" id="IPR011008">
    <property type="entry name" value="Dimeric_a/b-barrel"/>
</dbReference>
<keyword evidence="3" id="KW-1185">Reference proteome</keyword>
<dbReference type="Pfam" id="PF03992">
    <property type="entry name" value="ABM"/>
    <property type="match status" value="1"/>
</dbReference>
<organism evidence="2 3">
    <name type="scientific">Clostridium pasteurianum BC1</name>
    <dbReference type="NCBI Taxonomy" id="86416"/>
    <lineage>
        <taxon>Bacteria</taxon>
        <taxon>Bacillati</taxon>
        <taxon>Bacillota</taxon>
        <taxon>Clostridia</taxon>
        <taxon>Eubacteriales</taxon>
        <taxon>Clostridiaceae</taxon>
        <taxon>Clostridium</taxon>
    </lineage>
</organism>
<gene>
    <name evidence="2" type="ORF">Clopa_4035</name>
</gene>
<dbReference type="PROSITE" id="PS51725">
    <property type="entry name" value="ABM"/>
    <property type="match status" value="1"/>
</dbReference>
<accession>R4KAQ1</accession>
<feature type="domain" description="ABM" evidence="1">
    <location>
        <begin position="2"/>
        <end position="102"/>
    </location>
</feature>
<dbReference type="eggNOG" id="COG1359">
    <property type="taxonomic scope" value="Bacteria"/>
</dbReference>
<dbReference type="AlphaFoldDB" id="R4KAQ1"/>
<dbReference type="PATRIC" id="fig|86416.3.peg.4033"/>
<evidence type="ECO:0000313" key="3">
    <source>
        <dbReference type="Proteomes" id="UP000013523"/>
    </source>
</evidence>
<dbReference type="EMBL" id="CP003261">
    <property type="protein sequence ID" value="AGK98776.1"/>
    <property type="molecule type" value="Genomic_DNA"/>
</dbReference>
<sequence length="107" mass="12617">MIKIVAECYVKNENVQEFKEICSKMIDLTRKNQPGNIRYELFERNLDIDMFGIEKLDGVTMFSFIEEWKDLDTLKGHCDSDYLAELLPKMKATLAKDMRLTLYKLVK</sequence>
<reference evidence="2 3" key="1">
    <citation type="submission" date="2012-01" db="EMBL/GenBank/DDBJ databases">
        <title>Complete sequence of chromosome of Clostridium pasteurianum BC1.</title>
        <authorList>
            <consortium name="US DOE Joint Genome Institute"/>
            <person name="Lucas S."/>
            <person name="Han J."/>
            <person name="Lapidus A."/>
            <person name="Cheng J.-F."/>
            <person name="Goodwin L."/>
            <person name="Pitluck S."/>
            <person name="Peters L."/>
            <person name="Mikhailova N."/>
            <person name="Teshima H."/>
            <person name="Detter J.C."/>
            <person name="Han C."/>
            <person name="Tapia R."/>
            <person name="Land M."/>
            <person name="Hauser L."/>
            <person name="Kyrpides N."/>
            <person name="Ivanova N."/>
            <person name="Pagani I."/>
            <person name="Dunn J."/>
            <person name="Taghavi S."/>
            <person name="Francis A."/>
            <person name="van der Lelie D."/>
            <person name="Woyke T."/>
        </authorList>
    </citation>
    <scope>NUCLEOTIDE SEQUENCE [LARGE SCALE GENOMIC DNA]</scope>
    <source>
        <strain evidence="2 3">BC1</strain>
    </source>
</reference>